<geneLocation type="plasmid" evidence="1 2">
    <name>P3</name>
</geneLocation>
<evidence type="ECO:0000313" key="2">
    <source>
        <dbReference type="Proteomes" id="UP000007575"/>
    </source>
</evidence>
<dbReference type="AlphaFoldDB" id="H8H2S7"/>
<name>H8H2S7_DEIGI</name>
<proteinExistence type="predicted"/>
<dbReference type="HOGENOM" id="CLU_2478178_0_0_0"/>
<keyword evidence="1" id="KW-0614">Plasmid</keyword>
<dbReference type="KEGG" id="dgo:DGo_PC0032"/>
<dbReference type="EMBL" id="CP002194">
    <property type="protein sequence ID" value="AFD27824.1"/>
    <property type="molecule type" value="Genomic_DNA"/>
</dbReference>
<dbReference type="Proteomes" id="UP000007575">
    <property type="component" value="Plasmid P3"/>
</dbReference>
<organism evidence="1 2">
    <name type="scientific">Deinococcus gobiensis (strain DSM 21396 / JCM 16679 / CGMCC 1.7299 / I-0)</name>
    <dbReference type="NCBI Taxonomy" id="745776"/>
    <lineage>
        <taxon>Bacteria</taxon>
        <taxon>Thermotogati</taxon>
        <taxon>Deinococcota</taxon>
        <taxon>Deinococci</taxon>
        <taxon>Deinococcales</taxon>
        <taxon>Deinococcaceae</taxon>
        <taxon>Deinococcus</taxon>
    </lineage>
</organism>
<dbReference type="RefSeq" id="WP_014682734.1">
    <property type="nucleotide sequence ID" value="NC_017771.1"/>
</dbReference>
<keyword evidence="2" id="KW-1185">Reference proteome</keyword>
<protein>
    <submittedName>
        <fullName evidence="1">Uncharacterized protein</fullName>
    </submittedName>
</protein>
<reference evidence="1 2" key="1">
    <citation type="journal article" date="2012" name="PLoS ONE">
        <title>Genome sequence and transcriptome analysis of the radioresistant bacterium Deinococcus gobiensis: insights into the extreme environmental adaptations.</title>
        <authorList>
            <person name="Yuan M."/>
            <person name="Chen M."/>
            <person name="Zhang W."/>
            <person name="Lu W."/>
            <person name="Wang J."/>
            <person name="Yang M."/>
            <person name="Zhao P."/>
            <person name="Tang R."/>
            <person name="Li X."/>
            <person name="Hao Y."/>
            <person name="Zhou Z."/>
            <person name="Zhan Y."/>
            <person name="Yu H."/>
            <person name="Teng C."/>
            <person name="Yan Y."/>
            <person name="Ping S."/>
            <person name="Wang Y."/>
            <person name="Lin M."/>
        </authorList>
    </citation>
    <scope>NUCLEOTIDE SEQUENCE [LARGE SCALE GENOMIC DNA]</scope>
    <source>
        <strain evidence="2">DSM 21396 / JCM 16679 / CGMCC 1.7299 / I-0</strain>
        <plasmid evidence="1">P3</plasmid>
    </source>
</reference>
<gene>
    <name evidence="1" type="ordered locus">DGo_PC0032</name>
</gene>
<sequence>MTRLSKNWIIVYEGKKFITEIPFTGSVLDAMDKAEGQYPRPTYSHEYVCSSTPTATGVELTKGWDHEGFDEHDARVKAARILEDVEQ</sequence>
<dbReference type="PATRIC" id="fig|745776.4.peg.3831"/>
<accession>H8H2S7</accession>
<evidence type="ECO:0000313" key="1">
    <source>
        <dbReference type="EMBL" id="AFD27824.1"/>
    </source>
</evidence>